<reference evidence="2" key="1">
    <citation type="journal article" date="2014" name="Nat. Genet.">
        <title>Genome and transcriptome of the porcine whipworm Trichuris suis.</title>
        <authorList>
            <person name="Jex A.R."/>
            <person name="Nejsum P."/>
            <person name="Schwarz E.M."/>
            <person name="Hu L."/>
            <person name="Young N.D."/>
            <person name="Hall R.S."/>
            <person name="Korhonen P.K."/>
            <person name="Liao S."/>
            <person name="Thamsborg S."/>
            <person name="Xia J."/>
            <person name="Xu P."/>
            <person name="Wang S."/>
            <person name="Scheerlinck J.P."/>
            <person name="Hofmann A."/>
            <person name="Sternberg P.W."/>
            <person name="Wang J."/>
            <person name="Gasser R.B."/>
        </authorList>
    </citation>
    <scope>NUCLEOTIDE SEQUENCE [LARGE SCALE GENOMIC DNA]</scope>
    <source>
        <strain evidence="2">DCEP-RM93F</strain>
    </source>
</reference>
<feature type="region of interest" description="Disordered" evidence="1">
    <location>
        <begin position="18"/>
        <end position="49"/>
    </location>
</feature>
<accession>A0A085NSH5</accession>
<name>A0A085NSH5_9BILA</name>
<sequence>MSAMSSEYLQSTERLCRRVKPEQFTRNGSPLPSSTQPTERPEEEVENRDKVANRYVLRLQLGGIGAYDGGLAANTTTSVVATSSSLLTTRESVVPPLSTFGTLAE</sequence>
<evidence type="ECO:0000256" key="1">
    <source>
        <dbReference type="SAM" id="MobiDB-lite"/>
    </source>
</evidence>
<dbReference type="AlphaFoldDB" id="A0A085NSH5"/>
<feature type="compositionally biased region" description="Polar residues" evidence="1">
    <location>
        <begin position="24"/>
        <end position="38"/>
    </location>
</feature>
<proteinExistence type="predicted"/>
<dbReference type="EMBL" id="KL367477">
    <property type="protein sequence ID" value="KFD72421.1"/>
    <property type="molecule type" value="Genomic_DNA"/>
</dbReference>
<organism evidence="2">
    <name type="scientific">Trichuris suis</name>
    <name type="common">pig whipworm</name>
    <dbReference type="NCBI Taxonomy" id="68888"/>
    <lineage>
        <taxon>Eukaryota</taxon>
        <taxon>Metazoa</taxon>
        <taxon>Ecdysozoa</taxon>
        <taxon>Nematoda</taxon>
        <taxon>Enoplea</taxon>
        <taxon>Dorylaimia</taxon>
        <taxon>Trichinellida</taxon>
        <taxon>Trichuridae</taxon>
        <taxon>Trichuris</taxon>
    </lineage>
</organism>
<dbReference type="Proteomes" id="UP000030758">
    <property type="component" value="Unassembled WGS sequence"/>
</dbReference>
<evidence type="ECO:0000313" key="2">
    <source>
        <dbReference type="EMBL" id="KFD72421.1"/>
    </source>
</evidence>
<protein>
    <submittedName>
        <fullName evidence="2">Uncharacterized protein</fullName>
    </submittedName>
</protein>
<gene>
    <name evidence="2" type="ORF">M514_15257</name>
</gene>